<dbReference type="InterPro" id="IPR050833">
    <property type="entry name" value="Poly_Biosynth_Transport"/>
</dbReference>
<dbReference type="Pfam" id="PF01943">
    <property type="entry name" value="Polysacc_synt"/>
    <property type="match status" value="1"/>
</dbReference>
<name>A0A1Y4LMW2_9FIRM</name>
<feature type="transmembrane region" description="Helical" evidence="6">
    <location>
        <begin position="414"/>
        <end position="431"/>
    </location>
</feature>
<accession>A0A1Y4LMW2</accession>
<evidence type="ECO:0000256" key="2">
    <source>
        <dbReference type="ARBA" id="ARBA00022475"/>
    </source>
</evidence>
<evidence type="ECO:0000313" key="7">
    <source>
        <dbReference type="EMBL" id="OUP58043.1"/>
    </source>
</evidence>
<feature type="transmembrane region" description="Helical" evidence="6">
    <location>
        <begin position="44"/>
        <end position="63"/>
    </location>
</feature>
<dbReference type="GO" id="GO:0005886">
    <property type="term" value="C:plasma membrane"/>
    <property type="evidence" value="ECO:0007669"/>
    <property type="project" value="UniProtKB-SubCell"/>
</dbReference>
<dbReference type="InterPro" id="IPR002797">
    <property type="entry name" value="Polysacc_synth"/>
</dbReference>
<keyword evidence="3 6" id="KW-0812">Transmembrane</keyword>
<feature type="transmembrane region" description="Helical" evidence="6">
    <location>
        <begin position="111"/>
        <end position="130"/>
    </location>
</feature>
<sequence>MKSILKNLSFTLSSNLISIIITSVVTLIVPKYLGVNDYGFFQLYMLYCNYIGFLHFGWADGIFLRYGGAEYDCLNKHQFSAQFFLYTSFTLFIGISICMFSTFLTSESSKAIIFVLTGIAVILLLPRTFIQYILQCTNRIKEYSVLIISEKIVFIVLVLFFLLMGNKSFITIIISDLCGKLISLLYSLYQCRSILFSKPENIFVAFNETYKNISVGIKLMFSNIASMLIIGFIRLSIENQWDVATFGKVSLALSISNLLLIFIRAVALVMFPLLRRTDFSKLSEIYNNLRTGIMIPLLGMLIFYYPLKEMLSIWLPAYADKLHYMALLFPICIFESKMSMLVETYLKTLRLEKKLLIVNLITLILSISMTMYNVYVIHNLDLTVLSIVILLMFRCTIAELYLSKNININVKQDLIIEIFLSFLFIITSWYLGDFRGVLIYLIAYMLYLYIKRFDIVYFIKMMREYTRRK</sequence>
<feature type="transmembrane region" description="Helical" evidence="6">
    <location>
        <begin position="286"/>
        <end position="307"/>
    </location>
</feature>
<feature type="transmembrane region" description="Helical" evidence="6">
    <location>
        <begin position="12"/>
        <end position="32"/>
    </location>
</feature>
<keyword evidence="5 6" id="KW-0472">Membrane</keyword>
<evidence type="ECO:0000256" key="5">
    <source>
        <dbReference type="ARBA" id="ARBA00023136"/>
    </source>
</evidence>
<keyword evidence="8" id="KW-1185">Reference proteome</keyword>
<organism evidence="7 8">
    <name type="scientific">Faecalitalea cylindroides</name>
    <dbReference type="NCBI Taxonomy" id="39483"/>
    <lineage>
        <taxon>Bacteria</taxon>
        <taxon>Bacillati</taxon>
        <taxon>Bacillota</taxon>
        <taxon>Erysipelotrichia</taxon>
        <taxon>Erysipelotrichales</taxon>
        <taxon>Erysipelotrichaceae</taxon>
        <taxon>Faecalitalea</taxon>
    </lineage>
</organism>
<dbReference type="PANTHER" id="PTHR30250:SF11">
    <property type="entry name" value="O-ANTIGEN TRANSPORTER-RELATED"/>
    <property type="match status" value="1"/>
</dbReference>
<evidence type="ECO:0008006" key="9">
    <source>
        <dbReference type="Google" id="ProtNLM"/>
    </source>
</evidence>
<feature type="transmembrane region" description="Helical" evidence="6">
    <location>
        <begin position="169"/>
        <end position="189"/>
    </location>
</feature>
<dbReference type="Proteomes" id="UP000195447">
    <property type="component" value="Unassembled WGS sequence"/>
</dbReference>
<comment type="caution">
    <text evidence="7">The sequence shown here is derived from an EMBL/GenBank/DDBJ whole genome shotgun (WGS) entry which is preliminary data.</text>
</comment>
<dbReference type="AlphaFoldDB" id="A0A1Y4LMW2"/>
<dbReference type="EMBL" id="NFKM01000018">
    <property type="protein sequence ID" value="OUP58043.1"/>
    <property type="molecule type" value="Genomic_DNA"/>
</dbReference>
<keyword evidence="2" id="KW-1003">Cell membrane</keyword>
<comment type="subcellular location">
    <subcellularLocation>
        <location evidence="1">Cell membrane</location>
        <topology evidence="1">Multi-pass membrane protein</topology>
    </subcellularLocation>
</comment>
<feature type="transmembrane region" description="Helical" evidence="6">
    <location>
        <begin position="382"/>
        <end position="402"/>
    </location>
</feature>
<feature type="transmembrane region" description="Helical" evidence="6">
    <location>
        <begin position="83"/>
        <end position="105"/>
    </location>
</feature>
<reference evidence="8" key="1">
    <citation type="submission" date="2017-04" db="EMBL/GenBank/DDBJ databases">
        <title>Function of individual gut microbiota members based on whole genome sequencing of pure cultures obtained from chicken caecum.</title>
        <authorList>
            <person name="Medvecky M."/>
            <person name="Cejkova D."/>
            <person name="Polansky O."/>
            <person name="Karasova D."/>
            <person name="Kubasova T."/>
            <person name="Cizek A."/>
            <person name="Rychlik I."/>
        </authorList>
    </citation>
    <scope>NUCLEOTIDE SEQUENCE [LARGE SCALE GENOMIC DNA]</scope>
    <source>
        <strain evidence="8">An178</strain>
    </source>
</reference>
<gene>
    <name evidence="7" type="ORF">B5F14_08275</name>
</gene>
<feature type="transmembrane region" description="Helical" evidence="6">
    <location>
        <begin position="142"/>
        <end position="163"/>
    </location>
</feature>
<evidence type="ECO:0000313" key="8">
    <source>
        <dbReference type="Proteomes" id="UP000195447"/>
    </source>
</evidence>
<feature type="transmembrane region" description="Helical" evidence="6">
    <location>
        <begin position="313"/>
        <end position="334"/>
    </location>
</feature>
<feature type="transmembrane region" description="Helical" evidence="6">
    <location>
        <begin position="249"/>
        <end position="274"/>
    </location>
</feature>
<evidence type="ECO:0000256" key="4">
    <source>
        <dbReference type="ARBA" id="ARBA00022989"/>
    </source>
</evidence>
<feature type="transmembrane region" description="Helical" evidence="6">
    <location>
        <begin position="355"/>
        <end position="376"/>
    </location>
</feature>
<evidence type="ECO:0000256" key="6">
    <source>
        <dbReference type="SAM" id="Phobius"/>
    </source>
</evidence>
<dbReference type="PANTHER" id="PTHR30250">
    <property type="entry name" value="PST FAMILY PREDICTED COLANIC ACID TRANSPORTER"/>
    <property type="match status" value="1"/>
</dbReference>
<keyword evidence="4 6" id="KW-1133">Transmembrane helix</keyword>
<evidence type="ECO:0000256" key="3">
    <source>
        <dbReference type="ARBA" id="ARBA00022692"/>
    </source>
</evidence>
<dbReference type="RefSeq" id="WP_087158964.1">
    <property type="nucleotide sequence ID" value="NZ_NFKM01000018.1"/>
</dbReference>
<protein>
    <recommendedName>
        <fullName evidence="9">Polysaccharide biosynthesis protein C-terminal domain-containing protein</fullName>
    </recommendedName>
</protein>
<evidence type="ECO:0000256" key="1">
    <source>
        <dbReference type="ARBA" id="ARBA00004651"/>
    </source>
</evidence>
<feature type="transmembrane region" description="Helical" evidence="6">
    <location>
        <begin position="437"/>
        <end position="459"/>
    </location>
</feature>
<feature type="transmembrane region" description="Helical" evidence="6">
    <location>
        <begin position="219"/>
        <end position="237"/>
    </location>
</feature>
<proteinExistence type="predicted"/>